<organism evidence="2 3">
    <name type="scientific">Araneus ventricosus</name>
    <name type="common">Orbweaver spider</name>
    <name type="synonym">Epeira ventricosa</name>
    <dbReference type="NCBI Taxonomy" id="182803"/>
    <lineage>
        <taxon>Eukaryota</taxon>
        <taxon>Metazoa</taxon>
        <taxon>Ecdysozoa</taxon>
        <taxon>Arthropoda</taxon>
        <taxon>Chelicerata</taxon>
        <taxon>Arachnida</taxon>
        <taxon>Araneae</taxon>
        <taxon>Araneomorphae</taxon>
        <taxon>Entelegynae</taxon>
        <taxon>Araneoidea</taxon>
        <taxon>Araneidae</taxon>
        <taxon>Araneus</taxon>
    </lineage>
</organism>
<dbReference type="EMBL" id="BGPR01088735">
    <property type="protein sequence ID" value="GBM12464.1"/>
    <property type="molecule type" value="Genomic_DNA"/>
</dbReference>
<gene>
    <name evidence="2" type="ORF">AVEN_81798_1</name>
</gene>
<feature type="compositionally biased region" description="Polar residues" evidence="1">
    <location>
        <begin position="50"/>
        <end position="74"/>
    </location>
</feature>
<evidence type="ECO:0000313" key="3">
    <source>
        <dbReference type="Proteomes" id="UP000499080"/>
    </source>
</evidence>
<feature type="non-terminal residue" evidence="2">
    <location>
        <position position="1"/>
    </location>
</feature>
<evidence type="ECO:0000256" key="1">
    <source>
        <dbReference type="SAM" id="MobiDB-lite"/>
    </source>
</evidence>
<protein>
    <recommendedName>
        <fullName evidence="4">FH2 domain-containing protein</fullName>
    </recommendedName>
</protein>
<feature type="compositionally biased region" description="Pro residues" evidence="1">
    <location>
        <begin position="246"/>
        <end position="320"/>
    </location>
</feature>
<comment type="caution">
    <text evidence="2">The sequence shown here is derived from an EMBL/GenBank/DDBJ whole genome shotgun (WGS) entry which is preliminary data.</text>
</comment>
<keyword evidence="3" id="KW-1185">Reference proteome</keyword>
<reference evidence="2 3" key="1">
    <citation type="journal article" date="2019" name="Sci. Rep.">
        <title>Orb-weaving spider Araneus ventricosus genome elucidates the spidroin gene catalogue.</title>
        <authorList>
            <person name="Kono N."/>
            <person name="Nakamura H."/>
            <person name="Ohtoshi R."/>
            <person name="Moran D.A.P."/>
            <person name="Shinohara A."/>
            <person name="Yoshida Y."/>
            <person name="Fujiwara M."/>
            <person name="Mori M."/>
            <person name="Tomita M."/>
            <person name="Arakawa K."/>
        </authorList>
    </citation>
    <scope>NUCLEOTIDE SEQUENCE [LARGE SCALE GENOMIC DNA]</scope>
</reference>
<dbReference type="OrthoDB" id="6430543at2759"/>
<feature type="region of interest" description="Disordered" evidence="1">
    <location>
        <begin position="49"/>
        <end position="74"/>
    </location>
</feature>
<dbReference type="Proteomes" id="UP000499080">
    <property type="component" value="Unassembled WGS sequence"/>
</dbReference>
<feature type="region of interest" description="Disordered" evidence="1">
    <location>
        <begin position="214"/>
        <end position="327"/>
    </location>
</feature>
<proteinExistence type="predicted"/>
<evidence type="ECO:0008006" key="4">
    <source>
        <dbReference type="Google" id="ProtNLM"/>
    </source>
</evidence>
<evidence type="ECO:0000313" key="2">
    <source>
        <dbReference type="EMBL" id="GBM12464.1"/>
    </source>
</evidence>
<sequence length="360" mass="38616">EREKPSVFHFKPVHRIDYDERVARLELQLEKYQTLTEIEELTKRAKYVSCPTSPHSPCASTQTEPPRPTLSSSSQYDIASSVSLLSRSRYCQTESIRSWSKSVQTDDGCSPLARASAWVQTEDTGPDVIRGLPRTRSDMSEILPSLVTDRKTYFYRPSGSVSSFSLCSSTLLPEEHEAKTDVSNEPPNAMLCERCSNLKVSLASTQTDFLSELQPGTVPISDTSSSSSPSNAVSISQHPTDSCAGIPPPPPMPGSSSIPPPPPMPGTSSIPPPPPPPPPPMPGSSIPPPPPPPPPMPGCGPPPPPPPPGCGAPPPPPPGFGAPTLPQPYIVRKPAIIPKQPMRPLYWTRIQINAPASAEK</sequence>
<name>A0A4Y2D9A3_ARAVE</name>
<dbReference type="AlphaFoldDB" id="A0A4Y2D9A3"/>
<accession>A0A4Y2D9A3</accession>
<feature type="compositionally biased region" description="Low complexity" evidence="1">
    <location>
        <begin position="221"/>
        <end position="236"/>
    </location>
</feature>